<reference evidence="1" key="1">
    <citation type="submission" date="2013-02" db="EMBL/GenBank/DDBJ databases">
        <title>Comparative genomics of Borrelia species.</title>
        <authorList>
            <person name="Schwan T.G."/>
            <person name="Raffel S.J."/>
            <person name="Porcella S.F."/>
        </authorList>
    </citation>
    <scope>NUCLEOTIDE SEQUENCE</scope>
    <source>
        <strain evidence="1">FR64b</strain>
        <plasmid evidence="1">unnamed</plasmid>
    </source>
</reference>
<protein>
    <submittedName>
        <fullName evidence="1">Uncharacterized protein</fullName>
    </submittedName>
</protein>
<proteinExistence type="predicted"/>
<organism evidence="1">
    <name type="scientific">Borrelia miyamotoi FR64b</name>
    <dbReference type="NCBI Taxonomy" id="1292392"/>
    <lineage>
        <taxon>Bacteria</taxon>
        <taxon>Pseudomonadati</taxon>
        <taxon>Spirochaetota</taxon>
        <taxon>Spirochaetia</taxon>
        <taxon>Spirochaetales</taxon>
        <taxon>Borreliaceae</taxon>
        <taxon>Borrelia</taxon>
    </lineage>
</organism>
<accession>W5SEZ6</accession>
<keyword evidence="1" id="KW-0614">Plasmid</keyword>
<geneLocation type="plasmid" evidence="1">
    <name>unnamed</name>
</geneLocation>
<evidence type="ECO:0000313" key="1">
    <source>
        <dbReference type="EMBL" id="AHH05679.1"/>
    </source>
</evidence>
<dbReference type="AlphaFoldDB" id="W5SEZ6"/>
<dbReference type="EMBL" id="CP004228">
    <property type="protein sequence ID" value="AHH05679.1"/>
    <property type="molecule type" value="Genomic_DNA"/>
</dbReference>
<sequence>MIGKINATENQIQTSLKKALNKYKKKNITPSYHTLSHEFNFLLFFI</sequence>
<gene>
    <name evidence="1" type="ORF">BOM_1136</name>
</gene>
<name>W5SEZ6_9SPIR</name>
<dbReference type="HOGENOM" id="CLU_3180906_0_0_12"/>